<feature type="coiled-coil region" evidence="1">
    <location>
        <begin position="266"/>
        <end position="305"/>
    </location>
</feature>
<protein>
    <recommendedName>
        <fullName evidence="3">DUF1351 domain-containing protein</fullName>
    </recommendedName>
</protein>
<reference evidence="2" key="1">
    <citation type="journal article" date="2021" name="Proc. Natl. Acad. Sci. U.S.A.">
        <title>A Catalog of Tens of Thousands of Viruses from Human Metagenomes Reveals Hidden Associations with Chronic Diseases.</title>
        <authorList>
            <person name="Tisza M.J."/>
            <person name="Buck C.B."/>
        </authorList>
    </citation>
    <scope>NUCLEOTIDE SEQUENCE</scope>
    <source>
        <strain evidence="2">CtABi4</strain>
    </source>
</reference>
<evidence type="ECO:0008006" key="3">
    <source>
        <dbReference type="Google" id="ProtNLM"/>
    </source>
</evidence>
<feature type="coiled-coil region" evidence="1">
    <location>
        <begin position="118"/>
        <end position="145"/>
    </location>
</feature>
<evidence type="ECO:0000313" key="2">
    <source>
        <dbReference type="EMBL" id="DAD68597.1"/>
    </source>
</evidence>
<evidence type="ECO:0000256" key="1">
    <source>
        <dbReference type="SAM" id="Coils"/>
    </source>
</evidence>
<sequence>MTNLDTITIILEIQTMIFSALANVLTHSTGLQRKNGHQTILKKEIIMTKIIGPVNLLETSDEADEVAIQPTEVTENEPEQLIVVKQIPIIIEKLESVKAEIEHKVNVACSMVCTDENYKEVKKIRSALNKELAEFESQRKTVKSEVMTPYEHFESVYKECISTPYKKADSALKSKIEAIEQGLKQEKHDKSKAYFNEYAQTLGIDFVKYEQVGLSITMTVTLKKLRETIKAFLDKVMDDIKLIAVQEHKDEILYEYKQTLNVSAAITSVTERYKAIEEEKARAEAEQLERKKAELNEQINIKEYEPFTANVPTEVAAPVEEEQPAKADEKRYPLSFTVYGTKTQLKDFALAVKQLINERGLKYE</sequence>
<name>A0A8S5LEX7_9CAUD</name>
<dbReference type="Pfam" id="PF07083">
    <property type="entry name" value="DUF1351"/>
    <property type="match status" value="1"/>
</dbReference>
<accession>A0A8S5LEX7</accession>
<dbReference type="EMBL" id="BK014705">
    <property type="protein sequence ID" value="DAD68597.1"/>
    <property type="molecule type" value="Genomic_DNA"/>
</dbReference>
<dbReference type="InterPro" id="IPR009785">
    <property type="entry name" value="Prophage_Lj928_Orf309"/>
</dbReference>
<organism evidence="2">
    <name type="scientific">Siphoviridae sp. ctABi4</name>
    <dbReference type="NCBI Taxonomy" id="2823566"/>
    <lineage>
        <taxon>Viruses</taxon>
        <taxon>Duplodnaviria</taxon>
        <taxon>Heunggongvirae</taxon>
        <taxon>Uroviricota</taxon>
        <taxon>Caudoviricetes</taxon>
    </lineage>
</organism>
<proteinExistence type="predicted"/>
<keyword evidence="1" id="KW-0175">Coiled coil</keyword>